<protein>
    <submittedName>
        <fullName evidence="1">Protein SCO1 homolog 1</fullName>
    </submittedName>
</protein>
<dbReference type="EMBL" id="GGEC01009448">
    <property type="protein sequence ID" value="MBW89931.1"/>
    <property type="molecule type" value="Transcribed_RNA"/>
</dbReference>
<evidence type="ECO:0000313" key="1">
    <source>
        <dbReference type="EMBL" id="MBW89931.1"/>
    </source>
</evidence>
<proteinExistence type="predicted"/>
<accession>A0A2P2J8Z3</accession>
<organism evidence="1">
    <name type="scientific">Rhizophora mucronata</name>
    <name type="common">Asiatic mangrove</name>
    <dbReference type="NCBI Taxonomy" id="61149"/>
    <lineage>
        <taxon>Eukaryota</taxon>
        <taxon>Viridiplantae</taxon>
        <taxon>Streptophyta</taxon>
        <taxon>Embryophyta</taxon>
        <taxon>Tracheophyta</taxon>
        <taxon>Spermatophyta</taxon>
        <taxon>Magnoliopsida</taxon>
        <taxon>eudicotyledons</taxon>
        <taxon>Gunneridae</taxon>
        <taxon>Pentapetalae</taxon>
        <taxon>rosids</taxon>
        <taxon>fabids</taxon>
        <taxon>Malpighiales</taxon>
        <taxon>Rhizophoraceae</taxon>
        <taxon>Rhizophora</taxon>
    </lineage>
</organism>
<reference evidence="1" key="1">
    <citation type="submission" date="2018-02" db="EMBL/GenBank/DDBJ databases">
        <title>Rhizophora mucronata_Transcriptome.</title>
        <authorList>
            <person name="Meera S.P."/>
            <person name="Sreeshan A."/>
            <person name="Augustine A."/>
        </authorList>
    </citation>
    <scope>NUCLEOTIDE SEQUENCE</scope>
    <source>
        <tissue evidence="1">Leaf</tissue>
    </source>
</reference>
<sequence length="59" mass="7123">MTTSSRHKYELCRFHNHKTNISLYEKSQYALLDRNHASILLRKQTLVKLKVQQLTYFIN</sequence>
<dbReference type="AlphaFoldDB" id="A0A2P2J8Z3"/>
<name>A0A2P2J8Z3_RHIMU</name>